<dbReference type="PANTHER" id="PTHR33356">
    <property type="entry name" value="TIP41-LIKE PROTEIN"/>
    <property type="match status" value="1"/>
</dbReference>
<protein>
    <submittedName>
        <fullName evidence="1">Uncharacterized protein</fullName>
    </submittedName>
</protein>
<evidence type="ECO:0000313" key="2">
    <source>
        <dbReference type="Proteomes" id="UP000032141"/>
    </source>
</evidence>
<evidence type="ECO:0000313" key="1">
    <source>
        <dbReference type="EnsemblPlants" id="Bo2g101970.1"/>
    </source>
</evidence>
<sequence length="181" mass="20480">MGDIIGHKDGQIWLSSHVLQDPLFDHSKKHQLHKSLKNHNYHHHGSGGFRRPGAPPLREKFSMKYNTRQNNWQRSKGEDQMQAFFVVSPGRTTPGTGVFLPATASHPPTNKPAYSPVLLPTRVVQALNLKVHNNGIHISPRSEIRETDSKLKSEMGQTPMDVEVKTPIDSPEKLLPDEWIY</sequence>
<dbReference type="OrthoDB" id="1931548at2759"/>
<dbReference type="RefSeq" id="XP_013619737.1">
    <property type="nucleotide sequence ID" value="XM_013764283.1"/>
</dbReference>
<organism evidence="1 2">
    <name type="scientific">Brassica oleracea var. oleracea</name>
    <dbReference type="NCBI Taxonomy" id="109376"/>
    <lineage>
        <taxon>Eukaryota</taxon>
        <taxon>Viridiplantae</taxon>
        <taxon>Streptophyta</taxon>
        <taxon>Embryophyta</taxon>
        <taxon>Tracheophyta</taxon>
        <taxon>Spermatophyta</taxon>
        <taxon>Magnoliopsida</taxon>
        <taxon>eudicotyledons</taxon>
        <taxon>Gunneridae</taxon>
        <taxon>Pentapetalae</taxon>
        <taxon>rosids</taxon>
        <taxon>malvids</taxon>
        <taxon>Brassicales</taxon>
        <taxon>Brassicaceae</taxon>
        <taxon>Brassiceae</taxon>
        <taxon>Brassica</taxon>
    </lineage>
</organism>
<reference evidence="1" key="2">
    <citation type="submission" date="2015-03" db="UniProtKB">
        <authorList>
            <consortium name="EnsemblPlants"/>
        </authorList>
    </citation>
    <scope>IDENTIFICATION</scope>
</reference>
<keyword evidence="2" id="KW-1185">Reference proteome</keyword>
<dbReference type="RefSeq" id="XP_013619738.1">
    <property type="nucleotide sequence ID" value="XM_013764284.1"/>
</dbReference>
<name>A0A0D3ASH4_BRAOL</name>
<dbReference type="AlphaFoldDB" id="A0A0D3ASH4"/>
<dbReference type="eggNOG" id="ENOG502S0SS">
    <property type="taxonomic scope" value="Eukaryota"/>
</dbReference>
<proteinExistence type="predicted"/>
<dbReference type="HOGENOM" id="CLU_134089_0_0_1"/>
<reference evidence="1 2" key="1">
    <citation type="journal article" date="2014" name="Genome Biol.">
        <title>Transcriptome and methylome profiling reveals relics of genome dominance in the mesopolyploid Brassica oleracea.</title>
        <authorList>
            <person name="Parkin I.A."/>
            <person name="Koh C."/>
            <person name="Tang H."/>
            <person name="Robinson S.J."/>
            <person name="Kagale S."/>
            <person name="Clarke W.E."/>
            <person name="Town C.D."/>
            <person name="Nixon J."/>
            <person name="Krishnakumar V."/>
            <person name="Bidwell S.L."/>
            <person name="Denoeud F."/>
            <person name="Belcram H."/>
            <person name="Links M.G."/>
            <person name="Just J."/>
            <person name="Clarke C."/>
            <person name="Bender T."/>
            <person name="Huebert T."/>
            <person name="Mason A.S."/>
            <person name="Pires J.C."/>
            <person name="Barker G."/>
            <person name="Moore J."/>
            <person name="Walley P.G."/>
            <person name="Manoli S."/>
            <person name="Batley J."/>
            <person name="Edwards D."/>
            <person name="Nelson M.N."/>
            <person name="Wang X."/>
            <person name="Paterson A.H."/>
            <person name="King G."/>
            <person name="Bancroft I."/>
            <person name="Chalhoub B."/>
            <person name="Sharpe A.G."/>
        </authorList>
    </citation>
    <scope>NUCLEOTIDE SEQUENCE</scope>
    <source>
        <strain evidence="1 2">cv. TO1000</strain>
    </source>
</reference>
<dbReference type="PANTHER" id="PTHR33356:SF13">
    <property type="entry name" value="DUF4005 DOMAIN-CONTAINING PROTEIN"/>
    <property type="match status" value="1"/>
</dbReference>
<dbReference type="STRING" id="109376.A0A0D3ASH4"/>
<dbReference type="Proteomes" id="UP000032141">
    <property type="component" value="Chromosome C2"/>
</dbReference>
<dbReference type="Gramene" id="Bo2g101970.1">
    <property type="protein sequence ID" value="Bo2g101970.1"/>
    <property type="gene ID" value="Bo2g101970"/>
</dbReference>
<dbReference type="KEGG" id="boe:106326262"/>
<dbReference type="GeneID" id="106326262"/>
<dbReference type="EnsemblPlants" id="Bo2g101970.1">
    <property type="protein sequence ID" value="Bo2g101970.1"/>
    <property type="gene ID" value="Bo2g101970"/>
</dbReference>
<dbReference type="OMA" id="PMNIEVE"/>
<accession>A0A0D3ASH4</accession>